<reference evidence="10 11" key="1">
    <citation type="submission" date="2021-09" db="EMBL/GenBank/DDBJ databases">
        <title>Genomic insights and catalytic innovation underlie evolution of tropane alkaloids biosynthesis.</title>
        <authorList>
            <person name="Wang Y.-J."/>
            <person name="Tian T."/>
            <person name="Huang J.-P."/>
            <person name="Huang S.-X."/>
        </authorList>
    </citation>
    <scope>NUCLEOTIDE SEQUENCE [LARGE SCALE GENOMIC DNA]</scope>
    <source>
        <strain evidence="10">KIB-2018</strain>
        <tissue evidence="10">Leaf</tissue>
    </source>
</reference>
<keyword evidence="9" id="KW-0812">Transmembrane</keyword>
<evidence type="ECO:0000256" key="3">
    <source>
        <dbReference type="ARBA" id="ARBA00022723"/>
    </source>
</evidence>
<feature type="binding site" description="axial binding residue" evidence="7">
    <location>
        <position position="461"/>
    </location>
    <ligand>
        <name>heme</name>
        <dbReference type="ChEBI" id="CHEBI:30413"/>
    </ligand>
    <ligandPart>
        <name>Fe</name>
        <dbReference type="ChEBI" id="CHEBI:18248"/>
    </ligandPart>
</feature>
<comment type="caution">
    <text evidence="10">The sequence shown here is derived from an EMBL/GenBank/DDBJ whole genome shotgun (WGS) entry which is preliminary data.</text>
</comment>
<keyword evidence="9" id="KW-1133">Transmembrane helix</keyword>
<dbReference type="InterPro" id="IPR036396">
    <property type="entry name" value="Cyt_P450_sf"/>
</dbReference>
<dbReference type="Pfam" id="PF00067">
    <property type="entry name" value="p450"/>
    <property type="match status" value="1"/>
</dbReference>
<dbReference type="PANTHER" id="PTHR47947:SF49">
    <property type="entry name" value="CYTOCHROME P450 FAMILY PROTEIN"/>
    <property type="match status" value="1"/>
</dbReference>
<dbReference type="PRINTS" id="PR00463">
    <property type="entry name" value="EP450I"/>
</dbReference>
<dbReference type="PRINTS" id="PR00385">
    <property type="entry name" value="P450"/>
</dbReference>
<dbReference type="InterPro" id="IPR002401">
    <property type="entry name" value="Cyt_P450_E_grp-I"/>
</dbReference>
<keyword evidence="4 8" id="KW-0560">Oxidoreductase</keyword>
<keyword evidence="5 7" id="KW-0408">Iron</keyword>
<dbReference type="GO" id="GO:0004497">
    <property type="term" value="F:monooxygenase activity"/>
    <property type="evidence" value="ECO:0007669"/>
    <property type="project" value="UniProtKB-KW"/>
</dbReference>
<organism evidence="10 11">
    <name type="scientific">Erythroxylum novogranatense</name>
    <dbReference type="NCBI Taxonomy" id="1862640"/>
    <lineage>
        <taxon>Eukaryota</taxon>
        <taxon>Viridiplantae</taxon>
        <taxon>Streptophyta</taxon>
        <taxon>Embryophyta</taxon>
        <taxon>Tracheophyta</taxon>
        <taxon>Spermatophyta</taxon>
        <taxon>Magnoliopsida</taxon>
        <taxon>eudicotyledons</taxon>
        <taxon>Gunneridae</taxon>
        <taxon>Pentapetalae</taxon>
        <taxon>rosids</taxon>
        <taxon>fabids</taxon>
        <taxon>Malpighiales</taxon>
        <taxon>Erythroxylaceae</taxon>
        <taxon>Erythroxylum</taxon>
    </lineage>
</organism>
<dbReference type="GO" id="GO:0005506">
    <property type="term" value="F:iron ion binding"/>
    <property type="evidence" value="ECO:0007669"/>
    <property type="project" value="InterPro"/>
</dbReference>
<evidence type="ECO:0000256" key="8">
    <source>
        <dbReference type="RuleBase" id="RU000461"/>
    </source>
</evidence>
<gene>
    <name evidence="10" type="ORF">K2173_007387</name>
</gene>
<keyword evidence="11" id="KW-1185">Reference proteome</keyword>
<keyword evidence="9" id="KW-0472">Membrane</keyword>
<dbReference type="InterPro" id="IPR001128">
    <property type="entry name" value="Cyt_P450"/>
</dbReference>
<keyword evidence="6 8" id="KW-0503">Monooxygenase</keyword>
<keyword evidence="3 7" id="KW-0479">Metal-binding</keyword>
<evidence type="ECO:0000256" key="4">
    <source>
        <dbReference type="ARBA" id="ARBA00023002"/>
    </source>
</evidence>
<dbReference type="PANTHER" id="PTHR47947">
    <property type="entry name" value="CYTOCHROME P450 82C3-RELATED"/>
    <property type="match status" value="1"/>
</dbReference>
<evidence type="ECO:0000256" key="5">
    <source>
        <dbReference type="ARBA" id="ARBA00023004"/>
    </source>
</evidence>
<sequence>MDLSLGWFSTAIAGLFCLVLCSGYVLNKSKAAKNRGPPEAAGGWPLIGHLPLLTGPKLLHKTLGSMSNTYGPIFKFRIGVHPTLVVSNWEIAKEIFTKNDAAVSSRPRFVAAKHLGYNYAMFGFAPFGDYWREIRKIATFEVLSNRRLELLKHVRISEVETSVKEMYKHWTTREDGSSHVSLELKRWLGELTRNVILRMIAGKKNNVANAEGNEEEVRKWQKAMRDVSHHLGMFVLRDAVPFLGWLDVGGHEKAMTKVVEELDGILDQWLEEHKLRRSLGESGGAQDFMDVMLSVLDGKALGGIDPDIITKSTSLNLIAGGGDTSLISLVWAFSELLNNPRVLKKAQEELDHCVGRERGVTDSDISNMVYMQAIVKETLRLHPPAPLSAPREFIEDCTVGGYHVSRGTWLMVNLWMIHRDPRVWEDPLEFKPERFLTTHKDVDVRGHNYELMPFGSGRRVCPGISFGLQMLHLVLATHLQAFEYSTPGSALIDMSESAGQTNMKATPLDVLIAPRLGPQLYE</sequence>
<comment type="cofactor">
    <cofactor evidence="7">
        <name>heme</name>
        <dbReference type="ChEBI" id="CHEBI:30413"/>
    </cofactor>
</comment>
<evidence type="ECO:0000256" key="6">
    <source>
        <dbReference type="ARBA" id="ARBA00023033"/>
    </source>
</evidence>
<dbReference type="PROSITE" id="PS00086">
    <property type="entry name" value="CYTOCHROME_P450"/>
    <property type="match status" value="1"/>
</dbReference>
<dbReference type="GO" id="GO:0016705">
    <property type="term" value="F:oxidoreductase activity, acting on paired donors, with incorporation or reduction of molecular oxygen"/>
    <property type="evidence" value="ECO:0007669"/>
    <property type="project" value="InterPro"/>
</dbReference>
<protein>
    <recommendedName>
        <fullName evidence="12">Cytochrome P450</fullName>
    </recommendedName>
</protein>
<keyword evidence="2 7" id="KW-0349">Heme</keyword>
<feature type="transmembrane region" description="Helical" evidence="9">
    <location>
        <begin position="6"/>
        <end position="26"/>
    </location>
</feature>
<evidence type="ECO:0000256" key="1">
    <source>
        <dbReference type="ARBA" id="ARBA00010617"/>
    </source>
</evidence>
<name>A0AAV8T625_9ROSI</name>
<comment type="similarity">
    <text evidence="1 8">Belongs to the cytochrome P450 family.</text>
</comment>
<dbReference type="SUPFAM" id="SSF48264">
    <property type="entry name" value="Cytochrome P450"/>
    <property type="match status" value="1"/>
</dbReference>
<dbReference type="Proteomes" id="UP001159364">
    <property type="component" value="Linkage Group LG06"/>
</dbReference>
<accession>A0AAV8T625</accession>
<dbReference type="InterPro" id="IPR017972">
    <property type="entry name" value="Cyt_P450_CS"/>
</dbReference>
<dbReference type="AlphaFoldDB" id="A0AAV8T625"/>
<dbReference type="CDD" id="cd20654">
    <property type="entry name" value="CYP82"/>
    <property type="match status" value="1"/>
</dbReference>
<dbReference type="InterPro" id="IPR050651">
    <property type="entry name" value="Plant_Cytochrome_P450_Monoox"/>
</dbReference>
<dbReference type="GO" id="GO:0020037">
    <property type="term" value="F:heme binding"/>
    <property type="evidence" value="ECO:0007669"/>
    <property type="project" value="InterPro"/>
</dbReference>
<evidence type="ECO:0000256" key="7">
    <source>
        <dbReference type="PIRSR" id="PIRSR602401-1"/>
    </source>
</evidence>
<proteinExistence type="inferred from homology"/>
<evidence type="ECO:0008006" key="12">
    <source>
        <dbReference type="Google" id="ProtNLM"/>
    </source>
</evidence>
<evidence type="ECO:0000313" key="10">
    <source>
        <dbReference type="EMBL" id="KAJ8762231.1"/>
    </source>
</evidence>
<evidence type="ECO:0000256" key="2">
    <source>
        <dbReference type="ARBA" id="ARBA00022617"/>
    </source>
</evidence>
<dbReference type="EMBL" id="JAIWQS010000006">
    <property type="protein sequence ID" value="KAJ8762231.1"/>
    <property type="molecule type" value="Genomic_DNA"/>
</dbReference>
<dbReference type="Gene3D" id="1.10.630.10">
    <property type="entry name" value="Cytochrome P450"/>
    <property type="match status" value="1"/>
</dbReference>
<dbReference type="FunFam" id="1.10.630.10:FF:000026">
    <property type="entry name" value="Cytochrome P450 82C4"/>
    <property type="match status" value="1"/>
</dbReference>
<evidence type="ECO:0000313" key="11">
    <source>
        <dbReference type="Proteomes" id="UP001159364"/>
    </source>
</evidence>
<evidence type="ECO:0000256" key="9">
    <source>
        <dbReference type="SAM" id="Phobius"/>
    </source>
</evidence>